<feature type="compositionally biased region" description="Polar residues" evidence="1">
    <location>
        <begin position="28"/>
        <end position="41"/>
    </location>
</feature>
<dbReference type="OrthoDB" id="10411175at2759"/>
<keyword evidence="2" id="KW-0812">Transmembrane</keyword>
<keyword evidence="4" id="KW-1185">Reference proteome</keyword>
<evidence type="ECO:0000313" key="4">
    <source>
        <dbReference type="Proteomes" id="UP000664521"/>
    </source>
</evidence>
<organism evidence="3 4">
    <name type="scientific">Heterodermia speciosa</name>
    <dbReference type="NCBI Taxonomy" id="116794"/>
    <lineage>
        <taxon>Eukaryota</taxon>
        <taxon>Fungi</taxon>
        <taxon>Dikarya</taxon>
        <taxon>Ascomycota</taxon>
        <taxon>Pezizomycotina</taxon>
        <taxon>Lecanoromycetes</taxon>
        <taxon>OSLEUM clade</taxon>
        <taxon>Lecanoromycetidae</taxon>
        <taxon>Caliciales</taxon>
        <taxon>Physciaceae</taxon>
        <taxon>Heterodermia</taxon>
    </lineage>
</organism>
<accession>A0A8H3FTM4</accession>
<dbReference type="AlphaFoldDB" id="A0A8H3FTM4"/>
<protein>
    <submittedName>
        <fullName evidence="3">Uncharacterized protein</fullName>
    </submittedName>
</protein>
<keyword evidence="2" id="KW-0472">Membrane</keyword>
<evidence type="ECO:0000313" key="3">
    <source>
        <dbReference type="EMBL" id="CAF9928877.1"/>
    </source>
</evidence>
<gene>
    <name evidence="3" type="ORF">HETSPECPRED_006965</name>
</gene>
<dbReference type="EMBL" id="CAJPDS010000049">
    <property type="protein sequence ID" value="CAF9928877.1"/>
    <property type="molecule type" value="Genomic_DNA"/>
</dbReference>
<name>A0A8H3FTM4_9LECA</name>
<feature type="region of interest" description="Disordered" evidence="1">
    <location>
        <begin position="1"/>
        <end position="75"/>
    </location>
</feature>
<proteinExistence type="predicted"/>
<evidence type="ECO:0000256" key="2">
    <source>
        <dbReference type="SAM" id="Phobius"/>
    </source>
</evidence>
<dbReference type="Proteomes" id="UP000664521">
    <property type="component" value="Unassembled WGS sequence"/>
</dbReference>
<reference evidence="3" key="1">
    <citation type="submission" date="2021-03" db="EMBL/GenBank/DDBJ databases">
        <authorList>
            <person name="Tagirdzhanova G."/>
        </authorList>
    </citation>
    <scope>NUCLEOTIDE SEQUENCE</scope>
</reference>
<comment type="caution">
    <text evidence="3">The sequence shown here is derived from an EMBL/GenBank/DDBJ whole genome shotgun (WGS) entry which is preliminary data.</text>
</comment>
<evidence type="ECO:0000256" key="1">
    <source>
        <dbReference type="SAM" id="MobiDB-lite"/>
    </source>
</evidence>
<feature type="transmembrane region" description="Helical" evidence="2">
    <location>
        <begin position="114"/>
        <end position="140"/>
    </location>
</feature>
<keyword evidence="2" id="KW-1133">Transmembrane helix</keyword>
<sequence>MDAAFAPPSRRTTYSKLQDNEFEPRASQRVTTGNLEAQNPFSDPHGSIEPQGIPISTIESSDGHSAARPQKWDDGNQQFQQNYVAADSSAQAAPGISKTVFPPLVPRRRFNKHIMIPSVIALMTLVIVVTLVICYVAGAFGG</sequence>